<evidence type="ECO:0000256" key="4">
    <source>
        <dbReference type="PROSITE-ProRule" id="PRU00322"/>
    </source>
</evidence>
<organism evidence="7 8">
    <name type="scientific">Russula ochroleuca</name>
    <dbReference type="NCBI Taxonomy" id="152965"/>
    <lineage>
        <taxon>Eukaryota</taxon>
        <taxon>Fungi</taxon>
        <taxon>Dikarya</taxon>
        <taxon>Basidiomycota</taxon>
        <taxon>Agaricomycotina</taxon>
        <taxon>Agaricomycetes</taxon>
        <taxon>Russulales</taxon>
        <taxon>Russulaceae</taxon>
        <taxon>Russula</taxon>
    </lineage>
</organism>
<evidence type="ECO:0000256" key="5">
    <source>
        <dbReference type="SAM" id="MobiDB-lite"/>
    </source>
</evidence>
<keyword evidence="8" id="KW-1185">Reference proteome</keyword>
<protein>
    <recommendedName>
        <fullName evidence="6">RanBP2-type domain-containing protein</fullName>
    </recommendedName>
</protein>
<dbReference type="PANTHER" id="PTHR23111">
    <property type="entry name" value="ZINC FINGER PROTEIN"/>
    <property type="match status" value="1"/>
</dbReference>
<dbReference type="Proteomes" id="UP000759537">
    <property type="component" value="Unassembled WGS sequence"/>
</dbReference>
<dbReference type="PROSITE" id="PS50199">
    <property type="entry name" value="ZF_RANBP2_2"/>
    <property type="match status" value="2"/>
</dbReference>
<dbReference type="GO" id="GO:0008270">
    <property type="term" value="F:zinc ion binding"/>
    <property type="evidence" value="ECO:0007669"/>
    <property type="project" value="UniProtKB-KW"/>
</dbReference>
<gene>
    <name evidence="7" type="ORF">DFH94DRAFT_702188</name>
</gene>
<reference evidence="7" key="1">
    <citation type="submission" date="2019-10" db="EMBL/GenBank/DDBJ databases">
        <authorList>
            <consortium name="DOE Joint Genome Institute"/>
            <person name="Kuo A."/>
            <person name="Miyauchi S."/>
            <person name="Kiss E."/>
            <person name="Drula E."/>
            <person name="Kohler A."/>
            <person name="Sanchez-Garcia M."/>
            <person name="Andreopoulos B."/>
            <person name="Barry K.W."/>
            <person name="Bonito G."/>
            <person name="Buee M."/>
            <person name="Carver A."/>
            <person name="Chen C."/>
            <person name="Cichocki N."/>
            <person name="Clum A."/>
            <person name="Culley D."/>
            <person name="Crous P.W."/>
            <person name="Fauchery L."/>
            <person name="Girlanda M."/>
            <person name="Hayes R."/>
            <person name="Keri Z."/>
            <person name="LaButti K."/>
            <person name="Lipzen A."/>
            <person name="Lombard V."/>
            <person name="Magnuson J."/>
            <person name="Maillard F."/>
            <person name="Morin E."/>
            <person name="Murat C."/>
            <person name="Nolan M."/>
            <person name="Ohm R."/>
            <person name="Pangilinan J."/>
            <person name="Pereira M."/>
            <person name="Perotto S."/>
            <person name="Peter M."/>
            <person name="Riley R."/>
            <person name="Sitrit Y."/>
            <person name="Stielow B."/>
            <person name="Szollosi G."/>
            <person name="Zifcakova L."/>
            <person name="Stursova M."/>
            <person name="Spatafora J.W."/>
            <person name="Tedersoo L."/>
            <person name="Vaario L.-M."/>
            <person name="Yamada A."/>
            <person name="Yan M."/>
            <person name="Wang P."/>
            <person name="Xu J."/>
            <person name="Bruns T."/>
            <person name="Baldrian P."/>
            <person name="Vilgalys R."/>
            <person name="Henrissat B."/>
            <person name="Grigoriev I.V."/>
            <person name="Hibbett D."/>
            <person name="Nagy L.G."/>
            <person name="Martin F.M."/>
        </authorList>
    </citation>
    <scope>NUCLEOTIDE SEQUENCE</scope>
    <source>
        <strain evidence="7">Prilba</strain>
    </source>
</reference>
<evidence type="ECO:0000256" key="3">
    <source>
        <dbReference type="ARBA" id="ARBA00022833"/>
    </source>
</evidence>
<dbReference type="PANTHER" id="PTHR23111:SF40">
    <property type="entry name" value="RNA-BINDING PROTEIN INVOLVED IN HETEROCHROMATIN ASSEMBLY-RELATED"/>
    <property type="match status" value="1"/>
</dbReference>
<reference evidence="7" key="2">
    <citation type="journal article" date="2020" name="Nat. Commun.">
        <title>Large-scale genome sequencing of mycorrhizal fungi provides insights into the early evolution of symbiotic traits.</title>
        <authorList>
            <person name="Miyauchi S."/>
            <person name="Kiss E."/>
            <person name="Kuo A."/>
            <person name="Drula E."/>
            <person name="Kohler A."/>
            <person name="Sanchez-Garcia M."/>
            <person name="Morin E."/>
            <person name="Andreopoulos B."/>
            <person name="Barry K.W."/>
            <person name="Bonito G."/>
            <person name="Buee M."/>
            <person name="Carver A."/>
            <person name="Chen C."/>
            <person name="Cichocki N."/>
            <person name="Clum A."/>
            <person name="Culley D."/>
            <person name="Crous P.W."/>
            <person name="Fauchery L."/>
            <person name="Girlanda M."/>
            <person name="Hayes R.D."/>
            <person name="Keri Z."/>
            <person name="LaButti K."/>
            <person name="Lipzen A."/>
            <person name="Lombard V."/>
            <person name="Magnuson J."/>
            <person name="Maillard F."/>
            <person name="Murat C."/>
            <person name="Nolan M."/>
            <person name="Ohm R.A."/>
            <person name="Pangilinan J."/>
            <person name="Pereira M.F."/>
            <person name="Perotto S."/>
            <person name="Peter M."/>
            <person name="Pfister S."/>
            <person name="Riley R."/>
            <person name="Sitrit Y."/>
            <person name="Stielow J.B."/>
            <person name="Szollosi G."/>
            <person name="Zifcakova L."/>
            <person name="Stursova M."/>
            <person name="Spatafora J.W."/>
            <person name="Tedersoo L."/>
            <person name="Vaario L.M."/>
            <person name="Yamada A."/>
            <person name="Yan M."/>
            <person name="Wang P."/>
            <person name="Xu J."/>
            <person name="Bruns T."/>
            <person name="Baldrian P."/>
            <person name="Vilgalys R."/>
            <person name="Dunand C."/>
            <person name="Henrissat B."/>
            <person name="Grigoriev I.V."/>
            <person name="Hibbett D."/>
            <person name="Nagy L.G."/>
            <person name="Martin F.M."/>
        </authorList>
    </citation>
    <scope>NUCLEOTIDE SEQUENCE</scope>
    <source>
        <strain evidence="7">Prilba</strain>
    </source>
</reference>
<dbReference type="InterPro" id="IPR036443">
    <property type="entry name" value="Znf_RanBP2_sf"/>
</dbReference>
<comment type="caution">
    <text evidence="7">The sequence shown here is derived from an EMBL/GenBank/DDBJ whole genome shotgun (WGS) entry which is preliminary data.</text>
</comment>
<feature type="domain" description="RanBP2-type" evidence="6">
    <location>
        <begin position="372"/>
        <end position="395"/>
    </location>
</feature>
<feature type="region of interest" description="Disordered" evidence="5">
    <location>
        <begin position="203"/>
        <end position="222"/>
    </location>
</feature>
<dbReference type="AlphaFoldDB" id="A0A9P5N5E2"/>
<dbReference type="EMBL" id="WHVB01000001">
    <property type="protein sequence ID" value="KAF8486957.1"/>
    <property type="molecule type" value="Genomic_DNA"/>
</dbReference>
<dbReference type="PROSITE" id="PS01358">
    <property type="entry name" value="ZF_RANBP2_1"/>
    <property type="match status" value="2"/>
</dbReference>
<keyword evidence="2 4" id="KW-0863">Zinc-finger</keyword>
<dbReference type="InterPro" id="IPR001876">
    <property type="entry name" value="Znf_RanBP2"/>
</dbReference>
<dbReference type="SMART" id="SM00547">
    <property type="entry name" value="ZnF_RBZ"/>
    <property type="match status" value="2"/>
</dbReference>
<dbReference type="SUPFAM" id="SSF90209">
    <property type="entry name" value="Ran binding protein zinc finger-like"/>
    <property type="match status" value="2"/>
</dbReference>
<name>A0A9P5N5E2_9AGAM</name>
<dbReference type="OrthoDB" id="448399at2759"/>
<dbReference type="Gene3D" id="4.10.1060.10">
    <property type="entry name" value="Zinc finger, RanBP2-type"/>
    <property type="match status" value="2"/>
</dbReference>
<proteinExistence type="predicted"/>
<accession>A0A9P5N5E2</accession>
<evidence type="ECO:0000313" key="7">
    <source>
        <dbReference type="EMBL" id="KAF8486957.1"/>
    </source>
</evidence>
<keyword evidence="1" id="KW-0479">Metal-binding</keyword>
<evidence type="ECO:0000256" key="1">
    <source>
        <dbReference type="ARBA" id="ARBA00022723"/>
    </source>
</evidence>
<evidence type="ECO:0000259" key="6">
    <source>
        <dbReference type="PROSITE" id="PS50199"/>
    </source>
</evidence>
<keyword evidence="3" id="KW-0862">Zinc</keyword>
<evidence type="ECO:0000256" key="2">
    <source>
        <dbReference type="ARBA" id="ARBA00022771"/>
    </source>
</evidence>
<evidence type="ECO:0000313" key="8">
    <source>
        <dbReference type="Proteomes" id="UP000759537"/>
    </source>
</evidence>
<sequence>MAIAPLSLPPFSHFHPSSLPLAIPLLPPNELSTRKSNIVLTIPHFSRVEEGGAQELPRQVVMDRDSGFHSSHSRVLRFYNLPPPPSVFLHSLFLDTARDRKSLVPIPKSLWTRRAGYAGIGPGDGVWAVFGTHEEARSALALFCATVSVSPALESDLEPLYSLQRVVLREGGLSMSIESPLPASISRQMGFLWPSRSLLHHSPDPNGASIPPAPSFSLSSNPPNPRNGFRLGDWMCPSTNCAAHNFGRNFTCIGCGCPRPSTSTSHVLSTSRTSLSTVNPALVPSPRFGALEPHMPASLPHRIPHILTPSGRAFSIGGRVQDISSDPLSSCFMFWPDNEPLPEQGQIRPNILFGEPHPPILNTGNKGPIEHQPGDWVCKKCSYLNWRRRKVCQTCYPYAEGNGDSIPTAVQADRIKRLREALTATLPPSLPTQSTALNCPQHSAYVHNVHIQRPLDCYSNSRGCSSSPSSGLGSRDLTHSSGELSSRYKDTIYQTSTRSVSSAYRVPGPLPIDNTSGLLLPSCLQDILQSPSLSPTSTTSADLSVDDYIASPVSVYSTSSTKLCSNGDRFLHRAPSSVSLSPGNIWQLDGEECKQLSSSLSPSETSRF</sequence>
<dbReference type="GO" id="GO:0003729">
    <property type="term" value="F:mRNA binding"/>
    <property type="evidence" value="ECO:0007669"/>
    <property type="project" value="TreeGrafter"/>
</dbReference>
<feature type="domain" description="RanBP2-type" evidence="6">
    <location>
        <begin position="230"/>
        <end position="261"/>
    </location>
</feature>